<dbReference type="InterPro" id="IPR036282">
    <property type="entry name" value="Glutathione-S-Trfase_C_sf"/>
</dbReference>
<protein>
    <submittedName>
        <fullName evidence="2">Glutathione S-transferase</fullName>
    </submittedName>
</protein>
<dbReference type="GO" id="GO:0005737">
    <property type="term" value="C:cytoplasm"/>
    <property type="evidence" value="ECO:0007669"/>
    <property type="project" value="TreeGrafter"/>
</dbReference>
<evidence type="ECO:0000313" key="2">
    <source>
        <dbReference type="EMBL" id="AIJ46623.1"/>
    </source>
</evidence>
<dbReference type="CDD" id="cd03196">
    <property type="entry name" value="GST_C_5"/>
    <property type="match status" value="1"/>
</dbReference>
<dbReference type="GO" id="GO:0016740">
    <property type="term" value="F:transferase activity"/>
    <property type="evidence" value="ECO:0007669"/>
    <property type="project" value="UniProtKB-KW"/>
</dbReference>
<dbReference type="EMBL" id="CP006704">
    <property type="protein sequence ID" value="AIJ46623.1"/>
    <property type="molecule type" value="Genomic_DNA"/>
</dbReference>
<sequence>MALWFYSFHQTPALTAAATLPVLYSFRRCPYAIRARLALAHAGLACELREINLRNKPQALLDASPKGTVPVLVLQDGKVIDQSLEVMLHALRGNDPDGWLQPTHGSLEDMLALIERNDGFFKQALDRCKYPERHDAEAVNQAQADALTWLAALNDQLEETGYLFGLNPSLADMALRPFVRQYARIDEAQWNEQPWPHLQHWLQRWIDSALFAEVMETYPGWVPGGKGPTFVGESVESL</sequence>
<dbReference type="PANTHER" id="PTHR43968:SF6">
    <property type="entry name" value="GLUTATHIONE S-TRANSFERASE OMEGA"/>
    <property type="match status" value="1"/>
</dbReference>
<dbReference type="AlphaFoldDB" id="A0A076PLM6"/>
<dbReference type="HOGENOM" id="CLU_090620_0_0_4"/>
<accession>A0A076PLM6</accession>
<feature type="domain" description="GST N-terminal" evidence="1">
    <location>
        <begin position="19"/>
        <end position="98"/>
    </location>
</feature>
<dbReference type="SUPFAM" id="SSF47616">
    <property type="entry name" value="GST C-terminal domain-like"/>
    <property type="match status" value="1"/>
</dbReference>
<keyword evidence="2" id="KW-0808">Transferase</keyword>
<dbReference type="Gene3D" id="3.40.30.10">
    <property type="entry name" value="Glutaredoxin"/>
    <property type="match status" value="1"/>
</dbReference>
<dbReference type="InterPro" id="IPR040079">
    <property type="entry name" value="Glutathione_S-Trfase"/>
</dbReference>
<dbReference type="RefSeq" id="WP_003055638.1">
    <property type="nucleotide sequence ID" value="NZ_CP006704.1"/>
</dbReference>
<dbReference type="Gene3D" id="1.20.1050.10">
    <property type="match status" value="1"/>
</dbReference>
<dbReference type="Pfam" id="PF00043">
    <property type="entry name" value="GST_C"/>
    <property type="match status" value="1"/>
</dbReference>
<dbReference type="Pfam" id="PF13417">
    <property type="entry name" value="GST_N_3"/>
    <property type="match status" value="1"/>
</dbReference>
<proteinExistence type="predicted"/>
<dbReference type="InterPro" id="IPR004045">
    <property type="entry name" value="Glutathione_S-Trfase_N"/>
</dbReference>
<dbReference type="PROSITE" id="PS50404">
    <property type="entry name" value="GST_NTER"/>
    <property type="match status" value="1"/>
</dbReference>
<dbReference type="KEGG" id="ctes:O987_12500"/>
<reference evidence="2 3" key="1">
    <citation type="journal article" date="2014" name="Genome Announc.">
        <title>Complete Genome Sequence of Polychlorinated Biphenyl Degrader Comamonas testosteroni TK102 (NBRC 109938).</title>
        <authorList>
            <person name="Fukuda K."/>
            <person name="Hosoyama A."/>
            <person name="Tsuchikane K."/>
            <person name="Ohji S."/>
            <person name="Yamazoe A."/>
            <person name="Fujita N."/>
            <person name="Shintani M."/>
            <person name="Kimbara K."/>
        </authorList>
    </citation>
    <scope>NUCLEOTIDE SEQUENCE [LARGE SCALE GENOMIC DNA]</scope>
    <source>
        <strain evidence="2">TK102</strain>
    </source>
</reference>
<organism evidence="2 3">
    <name type="scientific">Comamonas testosteroni TK102</name>
    <dbReference type="NCBI Taxonomy" id="1392005"/>
    <lineage>
        <taxon>Bacteria</taxon>
        <taxon>Pseudomonadati</taxon>
        <taxon>Pseudomonadota</taxon>
        <taxon>Betaproteobacteria</taxon>
        <taxon>Burkholderiales</taxon>
        <taxon>Comamonadaceae</taxon>
        <taxon>Comamonas</taxon>
    </lineage>
</organism>
<gene>
    <name evidence="2" type="ORF">O987_12500</name>
</gene>
<dbReference type="InterPro" id="IPR004046">
    <property type="entry name" value="GST_C"/>
</dbReference>
<dbReference type="Proteomes" id="UP000028782">
    <property type="component" value="Chromosome"/>
</dbReference>
<dbReference type="InterPro" id="IPR050983">
    <property type="entry name" value="GST_Omega/HSP26"/>
</dbReference>
<name>A0A076PLM6_COMTE</name>
<dbReference type="SUPFAM" id="SSF52833">
    <property type="entry name" value="Thioredoxin-like"/>
    <property type="match status" value="1"/>
</dbReference>
<dbReference type="InterPro" id="IPR036249">
    <property type="entry name" value="Thioredoxin-like_sf"/>
</dbReference>
<evidence type="ECO:0000313" key="3">
    <source>
        <dbReference type="Proteomes" id="UP000028782"/>
    </source>
</evidence>
<dbReference type="SFLD" id="SFLDS00019">
    <property type="entry name" value="Glutathione_Transferase_(cytos"/>
    <property type="match status" value="1"/>
</dbReference>
<evidence type="ECO:0000259" key="1">
    <source>
        <dbReference type="PROSITE" id="PS50404"/>
    </source>
</evidence>
<dbReference type="PANTHER" id="PTHR43968">
    <property type="match status" value="1"/>
</dbReference>